<dbReference type="GO" id="GO:0000155">
    <property type="term" value="F:phosphorelay sensor kinase activity"/>
    <property type="evidence" value="ECO:0007669"/>
    <property type="project" value="InterPro"/>
</dbReference>
<dbReference type="PANTHER" id="PTHR24421:SF63">
    <property type="entry name" value="SENSOR HISTIDINE KINASE DESK"/>
    <property type="match status" value="1"/>
</dbReference>
<evidence type="ECO:0000256" key="5">
    <source>
        <dbReference type="SAM" id="Phobius"/>
    </source>
</evidence>
<feature type="transmembrane region" description="Helical" evidence="5">
    <location>
        <begin position="149"/>
        <end position="171"/>
    </location>
</feature>
<dbReference type="InterPro" id="IPR036890">
    <property type="entry name" value="HATPase_C_sf"/>
</dbReference>
<dbReference type="PANTHER" id="PTHR24421">
    <property type="entry name" value="NITRATE/NITRITE SENSOR PROTEIN NARX-RELATED"/>
    <property type="match status" value="1"/>
</dbReference>
<evidence type="ECO:0000256" key="1">
    <source>
        <dbReference type="ARBA" id="ARBA00022679"/>
    </source>
</evidence>
<keyword evidence="3" id="KW-0902">Two-component regulatory system</keyword>
<dbReference type="GO" id="GO:0046983">
    <property type="term" value="F:protein dimerization activity"/>
    <property type="evidence" value="ECO:0007669"/>
    <property type="project" value="InterPro"/>
</dbReference>
<proteinExistence type="predicted"/>
<protein>
    <submittedName>
        <fullName evidence="7">Two-component system sensor histidine kinase DesK</fullName>
    </submittedName>
</protein>
<dbReference type="GO" id="GO:0016020">
    <property type="term" value="C:membrane"/>
    <property type="evidence" value="ECO:0007669"/>
    <property type="project" value="InterPro"/>
</dbReference>
<keyword evidence="5" id="KW-1133">Transmembrane helix</keyword>
<evidence type="ECO:0000259" key="6">
    <source>
        <dbReference type="Pfam" id="PF07730"/>
    </source>
</evidence>
<keyword evidence="2 7" id="KW-0418">Kinase</keyword>
<feature type="domain" description="Signal transduction histidine kinase subgroup 3 dimerisation and phosphoacceptor" evidence="6">
    <location>
        <begin position="192"/>
        <end position="256"/>
    </location>
</feature>
<feature type="transmembrane region" description="Helical" evidence="5">
    <location>
        <begin position="118"/>
        <end position="137"/>
    </location>
</feature>
<organism evidence="7 8">
    <name type="scientific">Prauserella rugosa</name>
    <dbReference type="NCBI Taxonomy" id="43354"/>
    <lineage>
        <taxon>Bacteria</taxon>
        <taxon>Bacillati</taxon>
        <taxon>Actinomycetota</taxon>
        <taxon>Actinomycetes</taxon>
        <taxon>Pseudonocardiales</taxon>
        <taxon>Pseudonocardiaceae</taxon>
        <taxon>Prauserella</taxon>
    </lineage>
</organism>
<name>A0A660CIF6_9PSEU</name>
<keyword evidence="5" id="KW-0812">Transmembrane</keyword>
<evidence type="ECO:0000256" key="3">
    <source>
        <dbReference type="ARBA" id="ARBA00023012"/>
    </source>
</evidence>
<dbReference type="EMBL" id="VLJV01000001">
    <property type="protein sequence ID" value="TWH20725.1"/>
    <property type="molecule type" value="Genomic_DNA"/>
</dbReference>
<dbReference type="InterPro" id="IPR050482">
    <property type="entry name" value="Sensor_HK_TwoCompSys"/>
</dbReference>
<keyword evidence="5" id="KW-0472">Membrane</keyword>
<sequence>MRWMRRYTWGTLGAAGAVVAVILARDLATAPFGTANRIALGALIVGLVVQRARFVGYAARGVDFAARKPVEQILTCSVAVVAWAHAARYTDMPAVWALLPAAVGGASIVSAPHEYRRNLGVGLLAATVVTGSLALSWRHHPEVESASFSIVLAAVVVGAFFVIDVVSVRFWELVLELDKARALAADLATARERLRFAADLHDIQGHSLQAIVLKGQLAERLVGTDDEAARRHAAELTELARSAIEDTRTLAQGYRDIGLETELHNAVELMTAAGIDVDVRGDPASIPPPLQRAFAALVREGTTNILRHSRAARCTLEIGHADRMVRMALGNDGVRHHGDADTGDTGDGGGSGVSGLRERFATVGGDATAGRTEHDWFELSGWAPEPEGRR</sequence>
<keyword evidence="8" id="KW-1185">Reference proteome</keyword>
<evidence type="ECO:0000256" key="2">
    <source>
        <dbReference type="ARBA" id="ARBA00022777"/>
    </source>
</evidence>
<dbReference type="InterPro" id="IPR011712">
    <property type="entry name" value="Sig_transdc_His_kin_sub3_dim/P"/>
</dbReference>
<feature type="region of interest" description="Disordered" evidence="4">
    <location>
        <begin position="335"/>
        <end position="356"/>
    </location>
</feature>
<comment type="caution">
    <text evidence="7">The sequence shown here is derived from an EMBL/GenBank/DDBJ whole genome shotgun (WGS) entry which is preliminary data.</text>
</comment>
<feature type="transmembrane region" description="Helical" evidence="5">
    <location>
        <begin position="93"/>
        <end position="111"/>
    </location>
</feature>
<dbReference type="Gene3D" id="1.20.5.1930">
    <property type="match status" value="1"/>
</dbReference>
<gene>
    <name evidence="7" type="ORF">JD82_02572</name>
</gene>
<dbReference type="Proteomes" id="UP000317303">
    <property type="component" value="Unassembled WGS sequence"/>
</dbReference>
<dbReference type="AlphaFoldDB" id="A0A660CIF6"/>
<accession>A0A660CIF6</accession>
<keyword evidence="1" id="KW-0808">Transferase</keyword>
<dbReference type="Gene3D" id="3.30.565.10">
    <property type="entry name" value="Histidine kinase-like ATPase, C-terminal domain"/>
    <property type="match status" value="1"/>
</dbReference>
<reference evidence="7 8" key="1">
    <citation type="submission" date="2019-07" db="EMBL/GenBank/DDBJ databases">
        <title>R&amp;d 2014.</title>
        <authorList>
            <person name="Klenk H.-P."/>
        </authorList>
    </citation>
    <scope>NUCLEOTIDE SEQUENCE [LARGE SCALE GENOMIC DNA]</scope>
    <source>
        <strain evidence="7 8">DSM 43194</strain>
    </source>
</reference>
<evidence type="ECO:0000313" key="7">
    <source>
        <dbReference type="EMBL" id="TWH20725.1"/>
    </source>
</evidence>
<evidence type="ECO:0000313" key="8">
    <source>
        <dbReference type="Proteomes" id="UP000317303"/>
    </source>
</evidence>
<dbReference type="Pfam" id="PF07730">
    <property type="entry name" value="HisKA_3"/>
    <property type="match status" value="1"/>
</dbReference>
<evidence type="ECO:0000256" key="4">
    <source>
        <dbReference type="SAM" id="MobiDB-lite"/>
    </source>
</evidence>